<comment type="pathway">
    <text evidence="1">Cofactor biosynthesis; adenosylcobalamin biosynthesis.</text>
</comment>
<dbReference type="PANTHER" id="PTHR36925">
    <property type="entry name" value="COBALT-PRECORRIN-6A REDUCTASE"/>
    <property type="match status" value="1"/>
</dbReference>
<keyword evidence="2" id="KW-0169">Cobalamin biosynthesis</keyword>
<keyword evidence="5" id="KW-1185">Reference proteome</keyword>
<dbReference type="EMBL" id="VLKT01000034">
    <property type="protein sequence ID" value="TWI29836.1"/>
    <property type="molecule type" value="Genomic_DNA"/>
</dbReference>
<dbReference type="NCBIfam" id="TIGR00715">
    <property type="entry name" value="precor6x_red"/>
    <property type="match status" value="1"/>
</dbReference>
<dbReference type="NCBIfam" id="NF005968">
    <property type="entry name" value="PRK08057.1-2"/>
    <property type="match status" value="1"/>
</dbReference>
<gene>
    <name evidence="4" type="ORF">IQ26_04952</name>
</gene>
<evidence type="ECO:0000256" key="2">
    <source>
        <dbReference type="ARBA" id="ARBA00022573"/>
    </source>
</evidence>
<dbReference type="Proteomes" id="UP000317122">
    <property type="component" value="Unassembled WGS sequence"/>
</dbReference>
<evidence type="ECO:0000256" key="1">
    <source>
        <dbReference type="ARBA" id="ARBA00004953"/>
    </source>
</evidence>
<reference evidence="4 5" key="1">
    <citation type="journal article" date="2015" name="Stand. Genomic Sci.">
        <title>Genomic Encyclopedia of Bacterial and Archaeal Type Strains, Phase III: the genomes of soil and plant-associated and newly described type strains.</title>
        <authorList>
            <person name="Whitman W.B."/>
            <person name="Woyke T."/>
            <person name="Klenk H.P."/>
            <person name="Zhou Y."/>
            <person name="Lilburn T.G."/>
            <person name="Beck B.J."/>
            <person name="De Vos P."/>
            <person name="Vandamme P."/>
            <person name="Eisen J.A."/>
            <person name="Garrity G."/>
            <person name="Hugenholtz P."/>
            <person name="Kyrpides N.C."/>
        </authorList>
    </citation>
    <scope>NUCLEOTIDE SEQUENCE [LARGE SCALE GENOMIC DNA]</scope>
    <source>
        <strain evidence="4 5">CGMCC 1.2546</strain>
    </source>
</reference>
<keyword evidence="3" id="KW-0560">Oxidoreductase</keyword>
<dbReference type="AlphaFoldDB" id="A0A562NCE7"/>
<dbReference type="PANTHER" id="PTHR36925:SF1">
    <property type="entry name" value="COBALT-PRECORRIN-6A REDUCTASE"/>
    <property type="match status" value="1"/>
</dbReference>
<dbReference type="UniPathway" id="UPA00148"/>
<dbReference type="InterPro" id="IPR003723">
    <property type="entry name" value="Precorrin-6x_reduct"/>
</dbReference>
<evidence type="ECO:0000313" key="5">
    <source>
        <dbReference type="Proteomes" id="UP000317122"/>
    </source>
</evidence>
<protein>
    <submittedName>
        <fullName evidence="4">Precorrin-6A/cobalt-precorrin-6A reductase</fullName>
    </submittedName>
</protein>
<sequence length="266" mass="28135">MRGYSAWPIVVPMKRILILGGTTEARQLAGKLAARADLAITLSLAGRTENPVAQGVPIRIGGFGGADGLAACLQDMRIDLLIDATHPYAAQISANAAEAAHETGVPIVALRRPGWEPAEGDRWTLVDSVASAVTALGPVPRHAFLALGRQEVAAFEAAPQHHYLIRSVDPVEPRLAVPDATYLLARGPFREADEHALLQEHHIDVVVSKNSGGEATYGKIAAARALGIEVVMIRRPALPDVASAETVESVAAMIDHFLEPAAERGV</sequence>
<accession>A0A562NCE7</accession>
<dbReference type="Pfam" id="PF02571">
    <property type="entry name" value="CbiJ"/>
    <property type="match status" value="1"/>
</dbReference>
<dbReference type="GO" id="GO:0009236">
    <property type="term" value="P:cobalamin biosynthetic process"/>
    <property type="evidence" value="ECO:0007669"/>
    <property type="project" value="UniProtKB-UniPathway"/>
</dbReference>
<evidence type="ECO:0000313" key="4">
    <source>
        <dbReference type="EMBL" id="TWI29836.1"/>
    </source>
</evidence>
<comment type="caution">
    <text evidence="4">The sequence shown here is derived from an EMBL/GenBank/DDBJ whole genome shotgun (WGS) entry which is preliminary data.</text>
</comment>
<dbReference type="GO" id="GO:0016994">
    <property type="term" value="F:precorrin-6A reductase activity"/>
    <property type="evidence" value="ECO:0007669"/>
    <property type="project" value="InterPro"/>
</dbReference>
<name>A0A562NCE7_9HYPH</name>
<proteinExistence type="predicted"/>
<evidence type="ECO:0000256" key="3">
    <source>
        <dbReference type="ARBA" id="ARBA00023002"/>
    </source>
</evidence>
<dbReference type="PROSITE" id="PS51014">
    <property type="entry name" value="COBK_CBIJ"/>
    <property type="match status" value="1"/>
</dbReference>
<organism evidence="4 5">
    <name type="scientific">Mesorhizobium tianshanense</name>
    <dbReference type="NCBI Taxonomy" id="39844"/>
    <lineage>
        <taxon>Bacteria</taxon>
        <taxon>Pseudomonadati</taxon>
        <taxon>Pseudomonadota</taxon>
        <taxon>Alphaproteobacteria</taxon>
        <taxon>Hyphomicrobiales</taxon>
        <taxon>Phyllobacteriaceae</taxon>
        <taxon>Mesorhizobium</taxon>
    </lineage>
</organism>